<dbReference type="AlphaFoldDB" id="A0A0D2WTA9"/>
<accession>A0A0D2WTA9</accession>
<protein>
    <submittedName>
        <fullName evidence="3">Uncharacterized protein</fullName>
    </submittedName>
</protein>
<feature type="region of interest" description="Disordered" evidence="1">
    <location>
        <begin position="183"/>
        <end position="203"/>
    </location>
</feature>
<evidence type="ECO:0000313" key="3">
    <source>
        <dbReference type="EMBL" id="KJE95620.1"/>
    </source>
</evidence>
<dbReference type="eggNOG" id="ENOG502RZZT">
    <property type="taxonomic scope" value="Eukaryota"/>
</dbReference>
<dbReference type="PROSITE" id="PS51257">
    <property type="entry name" value="PROKAR_LIPOPROTEIN"/>
    <property type="match status" value="1"/>
</dbReference>
<feature type="signal peptide" evidence="2">
    <location>
        <begin position="1"/>
        <end position="22"/>
    </location>
</feature>
<dbReference type="EMBL" id="KE346369">
    <property type="protein sequence ID" value="KJE95620.1"/>
    <property type="molecule type" value="Genomic_DNA"/>
</dbReference>
<evidence type="ECO:0000313" key="4">
    <source>
        <dbReference type="Proteomes" id="UP000008743"/>
    </source>
</evidence>
<proteinExistence type="predicted"/>
<evidence type="ECO:0000256" key="2">
    <source>
        <dbReference type="SAM" id="SignalP"/>
    </source>
</evidence>
<gene>
    <name evidence="3" type="ORF">CAOG_006053</name>
</gene>
<dbReference type="Proteomes" id="UP000008743">
    <property type="component" value="Unassembled WGS sequence"/>
</dbReference>
<dbReference type="OrthoDB" id="429136at2759"/>
<feature type="chain" id="PRO_5002254651" evidence="2">
    <location>
        <begin position="23"/>
        <end position="509"/>
    </location>
</feature>
<dbReference type="RefSeq" id="XP_004345643.2">
    <property type="nucleotide sequence ID" value="XM_004345593.2"/>
</dbReference>
<feature type="compositionally biased region" description="Low complexity" evidence="1">
    <location>
        <begin position="74"/>
        <end position="88"/>
    </location>
</feature>
<evidence type="ECO:0000256" key="1">
    <source>
        <dbReference type="SAM" id="MobiDB-lite"/>
    </source>
</evidence>
<reference evidence="4" key="1">
    <citation type="submission" date="2011-02" db="EMBL/GenBank/DDBJ databases">
        <title>The Genome Sequence of Capsaspora owczarzaki ATCC 30864.</title>
        <authorList>
            <person name="Russ C."/>
            <person name="Cuomo C."/>
            <person name="Burger G."/>
            <person name="Gray M.W."/>
            <person name="Holland P.W.H."/>
            <person name="King N."/>
            <person name="Lang F.B.F."/>
            <person name="Roger A.J."/>
            <person name="Ruiz-Trillo I."/>
            <person name="Young S.K."/>
            <person name="Zeng Q."/>
            <person name="Gargeya S."/>
            <person name="Alvarado L."/>
            <person name="Berlin A."/>
            <person name="Chapman S.B."/>
            <person name="Chen Z."/>
            <person name="Freedman E."/>
            <person name="Gellesch M."/>
            <person name="Goldberg J."/>
            <person name="Griggs A."/>
            <person name="Gujja S."/>
            <person name="Heilman E."/>
            <person name="Heiman D."/>
            <person name="Howarth C."/>
            <person name="Mehta T."/>
            <person name="Neiman D."/>
            <person name="Pearson M."/>
            <person name="Roberts A."/>
            <person name="Saif S."/>
            <person name="Shea T."/>
            <person name="Shenoy N."/>
            <person name="Sisk P."/>
            <person name="Stolte C."/>
            <person name="Sykes S."/>
            <person name="White J."/>
            <person name="Yandava C."/>
            <person name="Haas B."/>
            <person name="Nusbaum C."/>
            <person name="Birren B."/>
        </authorList>
    </citation>
    <scope>NUCLEOTIDE SEQUENCE</scope>
    <source>
        <strain evidence="4">ATCC 30864</strain>
    </source>
</reference>
<dbReference type="InterPro" id="IPR029063">
    <property type="entry name" value="SAM-dependent_MTases_sf"/>
</dbReference>
<sequence length="509" mass="55637">MRIASAAIALGFAFALAAIAFACCTLPTTTTDPNSLASAIYSSDAVRAVMDALDELSVRLHRGLGKLSRHMKPASESESSQTASSQAAWTGRLPPLSADLLAQINECRHGALYTTPECMARCVAWSNATLRNPKQEHAMYALAEGRVSCHACPGYMARSNTLFDAVVEANKRLQRVSDAEFVADSESESVSHSELDSGKSAAAKHRPRRPLWGRLLDAGTGTDSLNWALSLAPSRIQEETALDPASITAVTASVDMYRTTLRALQTYQARQDANPRWKQDETVHLVRGAWLNPSLLAKPTSQAWDAQAVWVQSLTSNCEEEEDSDKTAAYEKFDTILADYLIGAVDGFTPFHQHTVLSRLARHMVHGSRMFVLGMEPYPDSASTPGGELVLKVAALRDACILLAGQRPYREYPIEWIQDHLRLANLTIRESITFPVVYGARKLISQLEVCEYKLQLMTELGEQTIREALQERVDALKVAVENDPEIAAGLCFGADYVVVASCDGPSCGY</sequence>
<keyword evidence="2" id="KW-0732">Signal</keyword>
<name>A0A0D2WTA9_CAPO3</name>
<organism evidence="3 4">
    <name type="scientific">Capsaspora owczarzaki (strain ATCC 30864)</name>
    <dbReference type="NCBI Taxonomy" id="595528"/>
    <lineage>
        <taxon>Eukaryota</taxon>
        <taxon>Filasterea</taxon>
        <taxon>Capsaspora</taxon>
    </lineage>
</organism>
<keyword evidence="4" id="KW-1185">Reference proteome</keyword>
<dbReference type="InParanoid" id="A0A0D2WTA9"/>
<dbReference type="SUPFAM" id="SSF53335">
    <property type="entry name" value="S-adenosyl-L-methionine-dependent methyltransferases"/>
    <property type="match status" value="1"/>
</dbReference>
<feature type="region of interest" description="Disordered" evidence="1">
    <location>
        <begin position="69"/>
        <end position="88"/>
    </location>
</feature>